<dbReference type="InterPro" id="IPR044929">
    <property type="entry name" value="DNA/RNA_non-sp_Endonuclease_sf"/>
</dbReference>
<feature type="compositionally biased region" description="Polar residues" evidence="2">
    <location>
        <begin position="2743"/>
        <end position="2766"/>
    </location>
</feature>
<dbReference type="Gene3D" id="3.40.570.10">
    <property type="entry name" value="Extracellular Endonuclease, subunit A"/>
    <property type="match status" value="1"/>
</dbReference>
<dbReference type="Pfam" id="PF25023">
    <property type="entry name" value="TEN_YD-shell"/>
    <property type="match status" value="2"/>
</dbReference>
<comment type="caution">
    <text evidence="4">The sequence shown here is derived from an EMBL/GenBank/DDBJ whole genome shotgun (WGS) entry which is preliminary data.</text>
</comment>
<feature type="domain" description="Laminin G" evidence="3">
    <location>
        <begin position="1579"/>
        <end position="1719"/>
    </location>
</feature>
<dbReference type="InterPro" id="IPR006530">
    <property type="entry name" value="YD"/>
</dbReference>
<dbReference type="InterPro" id="IPR022385">
    <property type="entry name" value="Rhs_assc_core"/>
</dbReference>
<dbReference type="NCBIfam" id="TIGR03696">
    <property type="entry name" value="Rhs_assc_core"/>
    <property type="match status" value="1"/>
</dbReference>
<sequence>MALVMAALAGTEQAALAVDRWAGRPATEAGERPDQGWGSAAGRSHKAGTGRTGAKAAGGREEALRVPGQLGTEPAVTEAVMPPAPKPPKMGKPQPVPAPVVEAARGFDEKTSKEVVSKRAQHAATFVNADGTYTTRYYNEPVNFRGEKGVWQKIDTTLAKPTGPRVMNATGDTWETRSTEADITFGEHADAQPLMRLRFADGLSVAYAVEGAAHTPGQPQGSTITYPEIRTSADIELLAGSNSVKETIVLKDKGAPTEWRFPLELEGLTAQLDPQGAVAFIDASGTERARMPRGWMEDSNVTADANEGAISDKVVYGLATENGRQVLTVSLDKQWLEAPERIYPVRVDPSVTSFDATSGTFVESPYNTDFSTNTVLKVGTYDAGSHKAAAFLRFNGVESTLKNAWVLSANLALYNTWSQSCTARPVTVHPITSNWAESTTTKYPGPATGASLASKSFAHGWRPEGTTTWSCGPAWESIKLGSAGRQLVDDWTHGRKKNYGLAVKASTTDSKGWKQFGSDDYPNGKPSLDVTWTKYGATYKLGEFLSPVTATAESEMQVTVTNRGQATWLKGGNYKLRYNLYDATGKEITDSSKIRWTPMPSDISPGESVTLNAKVAPLTPATYTLQWTMDDVGVTRFTSQGIPAPSVKFSSVNLPPQLVAESPASGVVLDSLTPTLWANGTDPDRYPKALQYQFEVCEVEGKDTRKNCQMGTRSAAQQWAVPAGWLDWGKTYAWYAYVFDSGLTSARPGPALFTTEVPQPGVTSHLGGSDSGREFGARAGNYTTAATDAALTTVGPELAVTRTYNSLDPRKDGAFGAGWSTRWDTRLREEPVTGSVVITAADGSQARYGLNKSGGYTGPSGSTSRLAREVEGWVLRDRSGATYHFGSEGFLSRILDSAGRGQTLQRAQENGGPVVKVTDDLSGRYISFTWTGGHVTAVTTSPINATTPGLTWTYTYSGDRLTKVCPPSSATECTTYSYEDGSLYRAGVLDANPMSYWRLGESEGSVVHSQAPSRTGLNEAVYRDVVLGSTPALAGTTDTSASFDGVDSVIELPDNTLKSSAFVSVEMWFKTTKPGVLASLQNAEAGQRPTRYSPYLSVDGTGKLRGQFYTLEYAGTKPIISTKNVNDDVWHHAVLTSAGTTQTLYLDGVKVGSLTGTVQARDDQYAYLGSGWGNEGWMGVPAATYPFQGSMDDVAVYGHALDAGTVAEHYAVRTTSSLMTKVVLPSGRTHATTQYDPATARLTSTTDNNGGTWKVSSPSYASGSAAYQDAVMAHAPAAYWRLGERRGAVASSVPGTGMDGSYGDGVNLGSTGVFADGDNTSVELDGAEGSVNVPSDPLETTSSISLELWFRTDKPESVLFGFQNSELGQTPTSITPALLIDRGGKLRGQLDKSQAGTTIASTTVVTDNQWHHVLLTGYSGGQAMYLDGVRVGTLPGAIKPITLPNAYLGGGYTTTPWDGQLAGTKYFAGQIDEAAMYTTALGVGGAGQHYRARTGLVAGDGPHYRGSVTGDAPAAYWRLDEPEGATTAVSETAANNGAGTYTNTTLATTGVFGVEDGHAAQLTGTGQISVPSGLITASTDVAVELWFRTTKEGVLLGLQNAPIGSTPTDARPVLNVGADGLLRGQFWTDSQPTGATPMKSAETVTDNQWHHAVLSASGSGQALYLDGIKVGSLGRAAKHMPGVYAYLGGGYANTAWMGVATAGTYRLTGQLDEVAVYQHGLTDDQVSAHYQARSRSTISGLTSAITVTDPEGHTTTTTYDAVRGQRRTSVTDADGGLTNYSYDAGGFLNVVTDANGHSTILGHDARGNTVTQTKCRDANSCWTSFTEYYSNAADPLDPRNDKPITVRDARSSGPKDDRYRTATSYTTLGLPAVTTLADGRTQTKTYTTGTEAAIGGGTTPAGLVASEKTPGDASTTYAYFSNGDLARITAPSGLITNFTYDGLGRKLFETQVSDTFPNGVTTTYAYDMQSKITTETGAGVKNEITGVTHTAKISRTFNQDGAILTESTEDLTGGDAKRTTTYHYDTFGRQNQITDAENHTSTYSHDRLGRVISETDSVGTTYVHRYTPRGQLAETVLKDWKGDPSGQTRDLVVGSNAYDPGGRLASITNALGATTAFTYYDDGLKATTTAKQVTQGDGTKRDIVLEANTYNGAGHLTQQVTGGGATTVTHTVDSTGRTTRSVLDPNGLNRVTTYSYDGDDRITENTRTIDASGKKVTSTTEYDPAGNPTKATLTDGTDTRVTTQSYDDRGLLISMVSPRGNVTGADAAAYTTTRRYDALGNLVEQTAPPVLAEENGQAAQTVRPTTLTGYNTFGEVTETKDPRGAVTRTQVDKLGRPVALTMPDYTPPGGTKITAVARTEYDAAGRVATTTDPLGRITRYGYDQFGNLSVKTDPVAGGTPTTLGTEPSPFETTETNLDGAGITRYSWTPTGLPLSVTDPMGARSESTYDELGRRLTATTIERYPTVQNLITRYTWDDASNQTASTTPGGRTTTATYNAAGEPVSVKDPGSGVTTFTYDGLGRQTETVDATGRKSTTRHDTLGNVTGTTDYGTGTTALRSTSMEFDADGNRTAVTSATQARSTYSYDALGRMTKQTEPVAATKSITTTFGYDAASNRTRLTDGRGNSTIYTFTSWNLPQSTIEPATDAHPAASDRTWTTTYDAAGQDISELLPGGVKRERTYDGLGRLTGETGTGAESATTARSLEYDLVGRLTTAGTDGATGRNTYTYNDRGQLLTSDGPGGQSSYTYDADGNMTQRKTTGGTTSYGYDAAGRPDWTWDSITSSEIWHDFDAAGRPTLERYATKPEGATAWAESARRTLGYDSLGRLNIDRITNPTGTTETASTSYDYDLDDRLTKKTTNGTAGAADNSYSYDRASRLTSWTNGATSTSYEWDDAGNRTKSGSAEAKYDARNRILTDGTASYTYTPRGTLFSVTKSGATRALTFDAFERKVTDGSSSFTYDSLDRVRQSGQTTFTYDGGSNDLTSDGANRYTRNPSGSVLAMTNGTAKQWAISDRHTDVVAGLSSDGKTVTGSRAYTPFGEVSASAGVGTSLGYQSGWTDPSSGSVNMAARWYEPGTGGFASRDTWLLEPSPSVQSNRYVYGNAGPLDGTDPSGHATITPTRHETRAPVQVRARKSRGGYFRFSRFLGPWGRIGGFYREIRFQITQARYSTGLSYSSAGSLADALRRQSYGVAYRVTEPQARSWLAYTGSGSRQGGGGGGGGGGVVGGGGCRSLCSASYTTPILPPRPPVDTNPNNGTHPVPAPERPVPRPDWDERGTGWRTGVGWDAIATVLDMLNLSGAASFDPDQDPGVHSAPGTDPDAGNDSDESQDCRIGGSGWKDYGSLDSHNRPMGITACLDKQQISSGGTPADANKALGYRWAQDFVRAFDFVPQSSINACHLLANTLGGSGTEPRNLSTCARPTNYFTRDKHRIEKNMRYYERLVKEEVGKPDSVVEYSVVPKYQGPRTVPYEYEINATLWRNGAQSTLIDKATVKNELKPGGLYNLGRQSVGGYPVPVGNMR</sequence>
<dbReference type="NCBIfam" id="TIGR01643">
    <property type="entry name" value="YD_repeat_2x"/>
    <property type="match status" value="7"/>
</dbReference>
<feature type="compositionally biased region" description="Polar residues" evidence="2">
    <location>
        <begin position="2399"/>
        <end position="2412"/>
    </location>
</feature>
<dbReference type="PANTHER" id="PTHR32305">
    <property type="match status" value="1"/>
</dbReference>
<organism evidence="4 5">
    <name type="scientific">Streptomyces ficellus</name>
    <dbReference type="NCBI Taxonomy" id="1977088"/>
    <lineage>
        <taxon>Bacteria</taxon>
        <taxon>Bacillati</taxon>
        <taxon>Actinomycetota</taxon>
        <taxon>Actinomycetes</taxon>
        <taxon>Kitasatosporales</taxon>
        <taxon>Streptomycetaceae</taxon>
        <taxon>Streptomyces</taxon>
    </lineage>
</organism>
<name>A0ABT7ZDT1_9ACTN</name>
<feature type="region of interest" description="Disordered" evidence="2">
    <location>
        <begin position="2391"/>
        <end position="2412"/>
    </location>
</feature>
<dbReference type="Gene3D" id="2.180.10.10">
    <property type="entry name" value="RHS repeat-associated core"/>
    <property type="match status" value="4"/>
</dbReference>
<dbReference type="InterPro" id="IPR001791">
    <property type="entry name" value="Laminin_G"/>
</dbReference>
<feature type="domain" description="Laminin G" evidence="3">
    <location>
        <begin position="1061"/>
        <end position="1199"/>
    </location>
</feature>
<feature type="domain" description="Laminin G" evidence="3">
    <location>
        <begin position="1342"/>
        <end position="1479"/>
    </location>
</feature>
<dbReference type="Pfam" id="PF05593">
    <property type="entry name" value="RHS_repeat"/>
    <property type="match status" value="5"/>
</dbReference>
<feature type="region of interest" description="Disordered" evidence="2">
    <location>
        <begin position="26"/>
        <end position="95"/>
    </location>
</feature>
<feature type="compositionally biased region" description="Basic and acidic residues" evidence="2">
    <location>
        <begin position="1836"/>
        <end position="1860"/>
    </location>
</feature>
<dbReference type="InterPro" id="IPR031325">
    <property type="entry name" value="RHS_repeat"/>
</dbReference>
<dbReference type="InterPro" id="IPR050708">
    <property type="entry name" value="T6SS_VgrG/RHS"/>
</dbReference>
<feature type="compositionally biased region" description="Basic and acidic residues" evidence="2">
    <location>
        <begin position="3267"/>
        <end position="3278"/>
    </location>
</feature>
<dbReference type="Pfam" id="PF13385">
    <property type="entry name" value="Laminin_G_3"/>
    <property type="match status" value="3"/>
</dbReference>
<dbReference type="Pfam" id="PF20148">
    <property type="entry name" value="DUF6531"/>
    <property type="match status" value="1"/>
</dbReference>
<keyword evidence="5" id="KW-1185">Reference proteome</keyword>
<dbReference type="InterPro" id="IPR056823">
    <property type="entry name" value="TEN-like_YD-shell"/>
</dbReference>
<feature type="region of interest" description="Disordered" evidence="2">
    <location>
        <begin position="2527"/>
        <end position="2547"/>
    </location>
</feature>
<dbReference type="Proteomes" id="UP001174050">
    <property type="component" value="Unassembled WGS sequence"/>
</dbReference>
<keyword evidence="1" id="KW-0677">Repeat</keyword>
<evidence type="ECO:0000313" key="4">
    <source>
        <dbReference type="EMBL" id="MDN3297608.1"/>
    </source>
</evidence>
<evidence type="ECO:0000259" key="3">
    <source>
        <dbReference type="SMART" id="SM00282"/>
    </source>
</evidence>
<evidence type="ECO:0000256" key="1">
    <source>
        <dbReference type="ARBA" id="ARBA00022737"/>
    </source>
</evidence>
<dbReference type="Gene3D" id="2.60.40.10">
    <property type="entry name" value="Immunoglobulins"/>
    <property type="match status" value="1"/>
</dbReference>
<dbReference type="InterPro" id="IPR013783">
    <property type="entry name" value="Ig-like_fold"/>
</dbReference>
<dbReference type="RefSeq" id="WP_290114979.1">
    <property type="nucleotide sequence ID" value="NZ_JAUEPL010000055.1"/>
</dbReference>
<dbReference type="CDD" id="cd00110">
    <property type="entry name" value="LamG"/>
    <property type="match status" value="2"/>
</dbReference>
<protein>
    <submittedName>
        <fullName evidence="4">DNRLRE domain-containing protein</fullName>
    </submittedName>
</protein>
<dbReference type="InterPro" id="IPR045351">
    <property type="entry name" value="DUF6531"/>
</dbReference>
<evidence type="ECO:0000313" key="5">
    <source>
        <dbReference type="Proteomes" id="UP001174050"/>
    </source>
</evidence>
<feature type="region of interest" description="Disordered" evidence="2">
    <location>
        <begin position="2723"/>
        <end position="2766"/>
    </location>
</feature>
<evidence type="ECO:0000256" key="2">
    <source>
        <dbReference type="SAM" id="MobiDB-lite"/>
    </source>
</evidence>
<feature type="region of interest" description="Disordered" evidence="2">
    <location>
        <begin position="3301"/>
        <end position="3345"/>
    </location>
</feature>
<dbReference type="Gene3D" id="2.60.120.200">
    <property type="match status" value="3"/>
</dbReference>
<feature type="compositionally biased region" description="Polar residues" evidence="2">
    <location>
        <begin position="2723"/>
        <end position="2736"/>
    </location>
</feature>
<feature type="region of interest" description="Disordered" evidence="2">
    <location>
        <begin position="1834"/>
        <end position="1860"/>
    </location>
</feature>
<accession>A0ABT7ZDT1</accession>
<reference evidence="4" key="1">
    <citation type="submission" date="2023-06" db="EMBL/GenBank/DDBJ databases">
        <title>WGS-Sequencing of Streptomyces ficellus isolate 21 collected from sand in Gara Djebilet Iron Mine in Algeria.</title>
        <authorList>
            <person name="Zegers G.P."/>
            <person name="Gomez A."/>
            <person name="Gueddou A."/>
            <person name="Zahara A.F."/>
            <person name="Worth M."/>
            <person name="Sevigny J.L."/>
            <person name="Tisa L."/>
        </authorList>
    </citation>
    <scope>NUCLEOTIDE SEQUENCE</scope>
    <source>
        <strain evidence="4">AS11</strain>
    </source>
</reference>
<feature type="region of interest" description="Disordered" evidence="2">
    <location>
        <begin position="3242"/>
        <end position="3279"/>
    </location>
</feature>
<dbReference type="PANTHER" id="PTHR32305:SF15">
    <property type="entry name" value="PROTEIN RHSA-RELATED"/>
    <property type="match status" value="1"/>
</dbReference>
<dbReference type="EMBL" id="JAUEPL010000055">
    <property type="protein sequence ID" value="MDN3297608.1"/>
    <property type="molecule type" value="Genomic_DNA"/>
</dbReference>
<feature type="compositionally biased region" description="Pro residues" evidence="2">
    <location>
        <begin position="82"/>
        <end position="95"/>
    </location>
</feature>
<gene>
    <name evidence="4" type="ORF">QWM81_26935</name>
</gene>
<dbReference type="InterPro" id="IPR013320">
    <property type="entry name" value="ConA-like_dom_sf"/>
</dbReference>
<dbReference type="SUPFAM" id="SSF49899">
    <property type="entry name" value="Concanavalin A-like lectins/glucanases"/>
    <property type="match status" value="3"/>
</dbReference>
<dbReference type="NCBIfam" id="NF033679">
    <property type="entry name" value="DNRLRE_dom"/>
    <property type="match status" value="1"/>
</dbReference>
<proteinExistence type="predicted"/>
<dbReference type="SMART" id="SM00282">
    <property type="entry name" value="LamG"/>
    <property type="match status" value="3"/>
</dbReference>